<dbReference type="OrthoDB" id="340322at2759"/>
<comment type="caution">
    <text evidence="1">The sequence shown here is derived from an EMBL/GenBank/DDBJ whole genome shotgun (WGS) entry which is preliminary data.</text>
</comment>
<organism evidence="1">
    <name type="scientific">Cryptosporidium canis</name>
    <dbReference type="NCBI Taxonomy" id="195482"/>
    <lineage>
        <taxon>Eukaryota</taxon>
        <taxon>Sar</taxon>
        <taxon>Alveolata</taxon>
        <taxon>Apicomplexa</taxon>
        <taxon>Conoidasida</taxon>
        <taxon>Coccidia</taxon>
        <taxon>Eucoccidiorida</taxon>
        <taxon>Eimeriorina</taxon>
        <taxon>Cryptosporidiidae</taxon>
        <taxon>Cryptosporidium</taxon>
    </lineage>
</organism>
<gene>
    <name evidence="1" type="ORF">OJ253_985</name>
</gene>
<dbReference type="AlphaFoldDB" id="A0A9D5DK23"/>
<evidence type="ECO:0000313" key="1">
    <source>
        <dbReference type="EMBL" id="KAJ1611039.1"/>
    </source>
</evidence>
<name>A0A9D5DK23_9CRYT</name>
<reference evidence="1" key="1">
    <citation type="submission" date="2022-10" db="EMBL/GenBank/DDBJ databases">
        <title>Adaptive evolution leads to modifications in subtelomeric GC content in a zoonotic Cryptosporidium species.</title>
        <authorList>
            <person name="Li J."/>
            <person name="Feng Y."/>
            <person name="Xiao L."/>
        </authorList>
    </citation>
    <scope>NUCLEOTIDE SEQUENCE</scope>
    <source>
        <strain evidence="1">33844</strain>
    </source>
</reference>
<dbReference type="Proteomes" id="UP001067231">
    <property type="component" value="Unassembled WGS sequence"/>
</dbReference>
<dbReference type="EMBL" id="JAPCXC010000019">
    <property type="protein sequence ID" value="KAJ1611039.1"/>
    <property type="molecule type" value="Genomic_DNA"/>
</dbReference>
<proteinExistence type="predicted"/>
<accession>A0A9D5DK23</accession>
<sequence length="184" mass="21456">MEVFSDNSKYISDLKKLTHEADKIIQQHQLLIELDHSLNINRESLSAFRRDYSNSNQKVITLEGLEYSPFETSNKLLKLGDFFLSTSNYIIHKYLLSEKKAIIELVEELRKERVRQVDRFLSLYPNIPESSLAELNFIIKDTKKDKQEVDLVQSGATTNYIKFVPCFRIFDKVDSPIIEFSSVD</sequence>
<protein>
    <submittedName>
        <fullName evidence="1">Uncharacterized protein</fullName>
    </submittedName>
</protein>